<evidence type="ECO:0000313" key="1">
    <source>
        <dbReference type="EMBL" id="WPC74289.1"/>
    </source>
</evidence>
<accession>A0ABZ0QCU5</accession>
<dbReference type="EMBL" id="CP138203">
    <property type="protein sequence ID" value="WPC74289.1"/>
    <property type="molecule type" value="Genomic_DNA"/>
</dbReference>
<evidence type="ECO:0000313" key="2">
    <source>
        <dbReference type="Proteomes" id="UP001304071"/>
    </source>
</evidence>
<gene>
    <name evidence="1" type="ORF">R8Z52_03225</name>
</gene>
<proteinExistence type="predicted"/>
<reference evidence="1 2" key="1">
    <citation type="submission" date="2023-11" db="EMBL/GenBank/DDBJ databases">
        <title>Plant-associative lifestyle of Vibrio porteresiae and its evolutionary dynamics.</title>
        <authorList>
            <person name="Rameshkumar N."/>
            <person name="Kirti K."/>
        </authorList>
    </citation>
    <scope>NUCLEOTIDE SEQUENCE [LARGE SCALE GENOMIC DNA]</scope>
    <source>
        <strain evidence="1 2">MSSRF30</strain>
    </source>
</reference>
<evidence type="ECO:0008006" key="3">
    <source>
        <dbReference type="Google" id="ProtNLM"/>
    </source>
</evidence>
<dbReference type="RefSeq" id="WP_261894403.1">
    <property type="nucleotide sequence ID" value="NZ_AP024895.1"/>
</dbReference>
<organism evidence="1 2">
    <name type="scientific">Vibrio porteresiae DSM 19223</name>
    <dbReference type="NCBI Taxonomy" id="1123496"/>
    <lineage>
        <taxon>Bacteria</taxon>
        <taxon>Pseudomonadati</taxon>
        <taxon>Pseudomonadota</taxon>
        <taxon>Gammaproteobacteria</taxon>
        <taxon>Vibrionales</taxon>
        <taxon>Vibrionaceae</taxon>
        <taxon>Vibrio</taxon>
    </lineage>
</organism>
<sequence>MTTQSLQHLGANILSPLLSFFESQLLVNNHNNSPLFFLAREGYWLEKAYQAYCEAKGVTANCSYLLVSRAFLFKIGLLEPKTFEYSLNFKFSGTLYDLMRTRFMLSDVSIRKAFTDKQYQQKVLLPADLGQVSQLLEANIEVLKPIIRESFDAYKAYLDSLGFFDQNTVNIVDIGYSGTIQTLLGLIFNKDIDGHYLIASNPGIKDLENSRLNMTGYLKENVSMGGGYLPLDRSMFLEALLTAPDGQFQDIRFSPLPHCQFDFYYGRKVESQNRFYLIEQIMRGAISQMVKYAKDDIEFTSSEVEALYSAFVSKKGMFPREIWPLFCLDDDTANEGTINGLDFFGLK</sequence>
<keyword evidence="2" id="KW-1185">Reference proteome</keyword>
<protein>
    <recommendedName>
        <fullName evidence="3">HAD family hydrolase</fullName>
    </recommendedName>
</protein>
<dbReference type="Proteomes" id="UP001304071">
    <property type="component" value="Chromosome 1"/>
</dbReference>
<name>A0ABZ0QCU5_9VIBR</name>